<dbReference type="HOGENOM" id="CLU_578676_0_0_1"/>
<dbReference type="Pfam" id="PF20149">
    <property type="entry name" value="DUF6532"/>
    <property type="match status" value="1"/>
</dbReference>
<dbReference type="InParanoid" id="A0A067NCF2"/>
<dbReference type="InterPro" id="IPR045341">
    <property type="entry name" value="DUF6532"/>
</dbReference>
<gene>
    <name evidence="3" type="ORF">BOTBODRAFT_61396</name>
</gene>
<dbReference type="AlphaFoldDB" id="A0A067NCF2"/>
<keyword evidence="4" id="KW-1185">Reference proteome</keyword>
<reference evidence="4" key="1">
    <citation type="journal article" date="2014" name="Proc. Natl. Acad. Sci. U.S.A.">
        <title>Extensive sampling of basidiomycete genomes demonstrates inadequacy of the white-rot/brown-rot paradigm for wood decay fungi.</title>
        <authorList>
            <person name="Riley R."/>
            <person name="Salamov A.A."/>
            <person name="Brown D.W."/>
            <person name="Nagy L.G."/>
            <person name="Floudas D."/>
            <person name="Held B.W."/>
            <person name="Levasseur A."/>
            <person name="Lombard V."/>
            <person name="Morin E."/>
            <person name="Otillar R."/>
            <person name="Lindquist E.A."/>
            <person name="Sun H."/>
            <person name="LaButti K.M."/>
            <person name="Schmutz J."/>
            <person name="Jabbour D."/>
            <person name="Luo H."/>
            <person name="Baker S.E."/>
            <person name="Pisabarro A.G."/>
            <person name="Walton J.D."/>
            <person name="Blanchette R.A."/>
            <person name="Henrissat B."/>
            <person name="Martin F."/>
            <person name="Cullen D."/>
            <person name="Hibbett D.S."/>
            <person name="Grigoriev I.V."/>
        </authorList>
    </citation>
    <scope>NUCLEOTIDE SEQUENCE [LARGE SCALE GENOMIC DNA]</scope>
    <source>
        <strain evidence="4">FD-172 SS1</strain>
    </source>
</reference>
<feature type="domain" description="DUF6532" evidence="2">
    <location>
        <begin position="242"/>
        <end position="429"/>
    </location>
</feature>
<feature type="region of interest" description="Disordered" evidence="1">
    <location>
        <begin position="24"/>
        <end position="50"/>
    </location>
</feature>
<dbReference type="OrthoDB" id="3249407at2759"/>
<sequence length="499" mass="55844">MTAERQRRGSWKTRENENIALEAAALSRQKEAQKKKRQHPRDPEDVVAEKRLREYNNSFIVSTEAESAVPKKYRRKEIFKAARPKNASHASQDAHHEALPQSVLIPHNSLAHDDLPPASVHQGQDSRRSVAPSSALAAEAEQHSDGNNEGEEGNGRSGGEHSDSGEDQPVVHKHDTIYGPPVPPSPHNQRDRSPTPTLSSESESGENLHTQRAPRGTVNSNSNRPKIADYPSSMQAVLNLAGGLFRTRLATEAPFATPNLEKRLSEETFASACETLGKEYEATEDQLLVIRKGACQMRSKLKELAETAVPLFHKFTRGALHAHKNRLQYRTLTTKDAYTHEDPENLVGIWFTPLLFTLVHGMWFKKDDDDGIKFSKYFRPEVRAQTIALVLTTIRCVLDEWKEGTYRRHDYKTNVYRHVYKSHLSGLRDLGSTPDGAKVLQSLGAELWESSSSQFSDGPGNKTPAFDPAANAHAMAHFLARAERKRIEMEENLASEVAY</sequence>
<evidence type="ECO:0000313" key="3">
    <source>
        <dbReference type="EMBL" id="KDQ21787.1"/>
    </source>
</evidence>
<dbReference type="Proteomes" id="UP000027195">
    <property type="component" value="Unassembled WGS sequence"/>
</dbReference>
<evidence type="ECO:0000313" key="4">
    <source>
        <dbReference type="Proteomes" id="UP000027195"/>
    </source>
</evidence>
<proteinExistence type="predicted"/>
<accession>A0A067NCF2</accession>
<feature type="compositionally biased region" description="Basic and acidic residues" evidence="1">
    <location>
        <begin position="158"/>
        <end position="176"/>
    </location>
</feature>
<protein>
    <recommendedName>
        <fullName evidence="2">DUF6532 domain-containing protein</fullName>
    </recommendedName>
</protein>
<name>A0A067NCF2_BOTB1</name>
<dbReference type="EMBL" id="KL198016">
    <property type="protein sequence ID" value="KDQ21787.1"/>
    <property type="molecule type" value="Genomic_DNA"/>
</dbReference>
<evidence type="ECO:0000259" key="2">
    <source>
        <dbReference type="Pfam" id="PF20149"/>
    </source>
</evidence>
<organism evidence="3 4">
    <name type="scientific">Botryobasidium botryosum (strain FD-172 SS1)</name>
    <dbReference type="NCBI Taxonomy" id="930990"/>
    <lineage>
        <taxon>Eukaryota</taxon>
        <taxon>Fungi</taxon>
        <taxon>Dikarya</taxon>
        <taxon>Basidiomycota</taxon>
        <taxon>Agaricomycotina</taxon>
        <taxon>Agaricomycetes</taxon>
        <taxon>Cantharellales</taxon>
        <taxon>Botryobasidiaceae</taxon>
        <taxon>Botryobasidium</taxon>
    </lineage>
</organism>
<feature type="compositionally biased region" description="Basic and acidic residues" evidence="1">
    <location>
        <begin position="40"/>
        <end position="50"/>
    </location>
</feature>
<feature type="region of interest" description="Disordered" evidence="1">
    <location>
        <begin position="80"/>
        <end position="228"/>
    </location>
</feature>
<evidence type="ECO:0000256" key="1">
    <source>
        <dbReference type="SAM" id="MobiDB-lite"/>
    </source>
</evidence>